<evidence type="ECO:0000313" key="7">
    <source>
        <dbReference type="EMBL" id="QNQ09494.1"/>
    </source>
</evidence>
<comment type="cofactor">
    <cofactor evidence="5 6">
        <name>Fe(2+)</name>
        <dbReference type="ChEBI" id="CHEBI:29033"/>
    </cofactor>
    <text evidence="5 6">Binds 1 Fe(2+) ion per subunit.</text>
</comment>
<evidence type="ECO:0000313" key="8">
    <source>
        <dbReference type="Proteomes" id="UP000516148"/>
    </source>
</evidence>
<evidence type="ECO:0000256" key="5">
    <source>
        <dbReference type="PIRSR" id="PIRSR604294-1"/>
    </source>
</evidence>
<sequence>MAGMIETAIRGTVAKGIGVVAEFNRKRLDIDAHHPFLTGIHQPMAEELTLEDLPVTGTIPAMLDGRYLRIGPNPVAPDPAGYHWFTGDGMVHGVAIQQGKALWYRNRWIRSRRVADTLGGHPAPGPRHGGFDTVNTNVLAVAGRTFALVEAGSYPVELSDTLDEQTYNPFDDTLTGSFTAHPHRDPLTGEQHAIAYEATDPETIRHVVLSPEGLVVREEPIRVKHGPSIHDCAITARFAVILDLPVTFSMKSLIAGHSFPYRWNPDHQARIGLLPRNGRGSETIWVDVDPCYIFHVANAFDLPDGRVVMDAVVYGTMFADSNLGPDAMSRGLERWTIDPVAGTVERRTIDATPQEFPRPDERRFGQPYRYAYMLGLPEEDDSFIGETFILKHDLETGAREVHDFGEGRYPGEFVFVPAHADAGEDEGWLIGLVVDLPRETTDLVILDARSFAGEPVASIHLPHRVPPGFHGNWLARTAIT</sequence>
<dbReference type="GO" id="GO:0046872">
    <property type="term" value="F:metal ion binding"/>
    <property type="evidence" value="ECO:0007669"/>
    <property type="project" value="UniProtKB-KW"/>
</dbReference>
<dbReference type="KEGG" id="spap:H3Z74_23130"/>
<dbReference type="RefSeq" id="WP_187761806.1">
    <property type="nucleotide sequence ID" value="NZ_CP061038.1"/>
</dbReference>
<reference evidence="7 8" key="1">
    <citation type="submission" date="2020-09" db="EMBL/GenBank/DDBJ databases">
        <title>Sphingomonas sp., a new species isolated from pork steak.</title>
        <authorList>
            <person name="Heidler von Heilborn D."/>
        </authorList>
    </citation>
    <scope>NUCLEOTIDE SEQUENCE [LARGE SCALE GENOMIC DNA]</scope>
    <source>
        <strain evidence="8">S8-3T</strain>
    </source>
</reference>
<dbReference type="AlphaFoldDB" id="A0A7H0LIJ1"/>
<keyword evidence="6" id="KW-0223">Dioxygenase</keyword>
<feature type="binding site" evidence="5">
    <location>
        <position position="181"/>
    </location>
    <ligand>
        <name>Fe cation</name>
        <dbReference type="ChEBI" id="CHEBI:24875"/>
        <note>catalytic</note>
    </ligand>
</feature>
<proteinExistence type="inferred from homology"/>
<evidence type="ECO:0000256" key="1">
    <source>
        <dbReference type="ARBA" id="ARBA00006787"/>
    </source>
</evidence>
<dbReference type="PANTHER" id="PTHR10543">
    <property type="entry name" value="BETA-CAROTENE DIOXYGENASE"/>
    <property type="match status" value="1"/>
</dbReference>
<keyword evidence="8" id="KW-1185">Reference proteome</keyword>
<dbReference type="EMBL" id="CP061038">
    <property type="protein sequence ID" value="QNQ09494.1"/>
    <property type="molecule type" value="Genomic_DNA"/>
</dbReference>
<accession>A0A7H0LIJ1</accession>
<dbReference type="EC" id="1.13.11.-" evidence="6"/>
<organism evidence="7 8">
    <name type="scientific">Sphingomonas alpina</name>
    <dbReference type="NCBI Taxonomy" id="653931"/>
    <lineage>
        <taxon>Bacteria</taxon>
        <taxon>Pseudomonadati</taxon>
        <taxon>Pseudomonadota</taxon>
        <taxon>Alphaproteobacteria</taxon>
        <taxon>Sphingomonadales</taxon>
        <taxon>Sphingomonadaceae</taxon>
        <taxon>Sphingomonas</taxon>
    </lineage>
</organism>
<protein>
    <recommendedName>
        <fullName evidence="6">Dioxygenase</fullName>
        <ecNumber evidence="6">1.13.11.-</ecNumber>
    </recommendedName>
</protein>
<dbReference type="Pfam" id="PF03055">
    <property type="entry name" value="RPE65"/>
    <property type="match status" value="1"/>
</dbReference>
<comment type="similarity">
    <text evidence="1 6">Belongs to the carotenoid oxygenase family.</text>
</comment>
<keyword evidence="4 5" id="KW-0408">Iron</keyword>
<keyword evidence="3 6" id="KW-0560">Oxidoreductase</keyword>
<dbReference type="GO" id="GO:0010436">
    <property type="term" value="F:carotenoid dioxygenase activity"/>
    <property type="evidence" value="ECO:0007669"/>
    <property type="project" value="TreeGrafter"/>
</dbReference>
<keyword evidence="2 5" id="KW-0479">Metal-binding</keyword>
<dbReference type="Proteomes" id="UP000516148">
    <property type="component" value="Chromosome"/>
</dbReference>
<feature type="binding site" evidence="5">
    <location>
        <position position="470"/>
    </location>
    <ligand>
        <name>Fe cation</name>
        <dbReference type="ChEBI" id="CHEBI:24875"/>
        <note>catalytic</note>
    </ligand>
</feature>
<dbReference type="GO" id="GO:0016121">
    <property type="term" value="P:carotene catabolic process"/>
    <property type="evidence" value="ECO:0007669"/>
    <property type="project" value="TreeGrafter"/>
</dbReference>
<feature type="binding site" evidence="5">
    <location>
        <position position="230"/>
    </location>
    <ligand>
        <name>Fe cation</name>
        <dbReference type="ChEBI" id="CHEBI:24875"/>
        <note>catalytic</note>
    </ligand>
</feature>
<feature type="binding site" evidence="5">
    <location>
        <position position="295"/>
    </location>
    <ligand>
        <name>Fe cation</name>
        <dbReference type="ChEBI" id="CHEBI:24875"/>
        <note>catalytic</note>
    </ligand>
</feature>
<evidence type="ECO:0000256" key="4">
    <source>
        <dbReference type="ARBA" id="ARBA00023004"/>
    </source>
</evidence>
<gene>
    <name evidence="7" type="ORF">H3Z74_23130</name>
</gene>
<evidence type="ECO:0000256" key="3">
    <source>
        <dbReference type="ARBA" id="ARBA00023002"/>
    </source>
</evidence>
<evidence type="ECO:0000256" key="2">
    <source>
        <dbReference type="ARBA" id="ARBA00022723"/>
    </source>
</evidence>
<name>A0A7H0LIJ1_9SPHN</name>
<dbReference type="PANTHER" id="PTHR10543:SF89">
    <property type="entry name" value="CAROTENOID 9,10(9',10')-CLEAVAGE DIOXYGENASE 1"/>
    <property type="match status" value="1"/>
</dbReference>
<evidence type="ECO:0000256" key="6">
    <source>
        <dbReference type="RuleBase" id="RU364048"/>
    </source>
</evidence>
<dbReference type="InterPro" id="IPR004294">
    <property type="entry name" value="Carotenoid_Oase"/>
</dbReference>